<keyword evidence="1" id="KW-0472">Membrane</keyword>
<feature type="transmembrane region" description="Helical" evidence="1">
    <location>
        <begin position="77"/>
        <end position="97"/>
    </location>
</feature>
<keyword evidence="1" id="KW-1133">Transmembrane helix</keyword>
<proteinExistence type="predicted"/>
<feature type="transmembrane region" description="Helical" evidence="1">
    <location>
        <begin position="103"/>
        <end position="123"/>
    </location>
</feature>
<keyword evidence="1" id="KW-0812">Transmembrane</keyword>
<accession>A0A5P9P5R5</accession>
<dbReference type="RefSeq" id="WP_152941790.1">
    <property type="nucleotide sequence ID" value="NZ_CP045488.1"/>
</dbReference>
<feature type="transmembrane region" description="Helical" evidence="1">
    <location>
        <begin position="12"/>
        <end position="32"/>
    </location>
</feature>
<dbReference type="OrthoDB" id="164055at2157"/>
<protein>
    <submittedName>
        <fullName evidence="2">Uncharacterized protein</fullName>
    </submittedName>
</protein>
<dbReference type="AlphaFoldDB" id="A0A5P9P5R5"/>
<dbReference type="Proteomes" id="UP000326170">
    <property type="component" value="Chromosome"/>
</dbReference>
<evidence type="ECO:0000313" key="2">
    <source>
        <dbReference type="EMBL" id="QFU83140.1"/>
    </source>
</evidence>
<dbReference type="GeneID" id="42301703"/>
<name>A0A5P9P5R5_9EURY</name>
<feature type="transmembrane region" description="Helical" evidence="1">
    <location>
        <begin position="182"/>
        <end position="203"/>
    </location>
</feature>
<feature type="transmembrane region" description="Helical" evidence="1">
    <location>
        <begin position="246"/>
        <end position="266"/>
    </location>
</feature>
<evidence type="ECO:0000313" key="3">
    <source>
        <dbReference type="Proteomes" id="UP000326170"/>
    </source>
</evidence>
<keyword evidence="3" id="KW-1185">Reference proteome</keyword>
<organism evidence="2 3">
    <name type="scientific">Natronorubrum aibiense</name>
    <dbReference type="NCBI Taxonomy" id="348826"/>
    <lineage>
        <taxon>Archaea</taxon>
        <taxon>Methanobacteriati</taxon>
        <taxon>Methanobacteriota</taxon>
        <taxon>Stenosarchaea group</taxon>
        <taxon>Halobacteria</taxon>
        <taxon>Halobacteriales</taxon>
        <taxon>Natrialbaceae</taxon>
        <taxon>Natronorubrum</taxon>
    </lineage>
</organism>
<dbReference type="EMBL" id="CP045488">
    <property type="protein sequence ID" value="QFU83140.1"/>
    <property type="molecule type" value="Genomic_DNA"/>
</dbReference>
<evidence type="ECO:0000256" key="1">
    <source>
        <dbReference type="SAM" id="Phobius"/>
    </source>
</evidence>
<feature type="transmembrane region" description="Helical" evidence="1">
    <location>
        <begin position="143"/>
        <end position="162"/>
    </location>
</feature>
<gene>
    <name evidence="2" type="ORF">GCU68_11625</name>
</gene>
<reference evidence="2 3" key="1">
    <citation type="journal article" date="2007" name="Int. J. Syst. Evol. Microbiol.">
        <title>Natronorubrum sulfidifaciens sp. nov., an extremely haloalkaliphilic archaeon isolated from Aiding salt lake in Xin-Jiang, China.</title>
        <authorList>
            <person name="Cui H.L."/>
            <person name="Tohty D."/>
            <person name="Liu H.C."/>
            <person name="Liu S.J."/>
            <person name="Oren A."/>
            <person name="Zhou P.J."/>
        </authorList>
    </citation>
    <scope>NUCLEOTIDE SEQUENCE [LARGE SCALE GENOMIC DNA]</scope>
    <source>
        <strain evidence="2 3">7-3</strain>
    </source>
</reference>
<dbReference type="KEGG" id="nas:GCU68_11625"/>
<feature type="transmembrane region" description="Helical" evidence="1">
    <location>
        <begin position="52"/>
        <end position="70"/>
    </location>
</feature>
<sequence>MSRVDESLPRPYVFASLATLVLAGVATLVGLFVPGFYRDAPVLLPQVYGQDLLTLFVALPVFAVALYFAARGSLRGYVVWLGVDGYLLYTYASYAFMTAFNELYLVYTTLLWLTLVTFVGGMIRLNAEDVKQAAGEMSVRPYVGFQALLAVLVAFLWLAEVVPAILEGTVPASVTDAALPTSVIYSFDLGIIVPAFLLSAYWLRKRRAWGYAFTAVLLVKAATLGLAVLTMAVFQIRDGQVVPAPILAVFGLLSLSSLALLGRFLYAIDPQRTSTAATAHDATSVADRPPGDDV</sequence>
<feature type="transmembrane region" description="Helical" evidence="1">
    <location>
        <begin position="210"/>
        <end position="234"/>
    </location>
</feature>